<comment type="caution">
    <text evidence="2">The sequence shown here is derived from an EMBL/GenBank/DDBJ whole genome shotgun (WGS) entry which is preliminary data.</text>
</comment>
<evidence type="ECO:0000313" key="3">
    <source>
        <dbReference type="Proteomes" id="UP000070133"/>
    </source>
</evidence>
<organism evidence="2 3">
    <name type="scientific">Pseudocercospora eumusae</name>
    <dbReference type="NCBI Taxonomy" id="321146"/>
    <lineage>
        <taxon>Eukaryota</taxon>
        <taxon>Fungi</taxon>
        <taxon>Dikarya</taxon>
        <taxon>Ascomycota</taxon>
        <taxon>Pezizomycotina</taxon>
        <taxon>Dothideomycetes</taxon>
        <taxon>Dothideomycetidae</taxon>
        <taxon>Mycosphaerellales</taxon>
        <taxon>Mycosphaerellaceae</taxon>
        <taxon>Pseudocercospora</taxon>
    </lineage>
</organism>
<dbReference type="AlphaFoldDB" id="A0A139GYT6"/>
<feature type="compositionally biased region" description="Low complexity" evidence="1">
    <location>
        <begin position="239"/>
        <end position="248"/>
    </location>
</feature>
<dbReference type="OrthoDB" id="10254073at2759"/>
<feature type="compositionally biased region" description="Basic residues" evidence="1">
    <location>
        <begin position="225"/>
        <end position="238"/>
    </location>
</feature>
<gene>
    <name evidence="2" type="ORF">AC578_8295</name>
</gene>
<accession>A0A139GYT6</accession>
<protein>
    <submittedName>
        <fullName evidence="2">Uncharacterized protein</fullName>
    </submittedName>
</protein>
<dbReference type="Proteomes" id="UP000070133">
    <property type="component" value="Unassembled WGS sequence"/>
</dbReference>
<keyword evidence="3" id="KW-1185">Reference proteome</keyword>
<name>A0A139GYT6_9PEZI</name>
<dbReference type="EMBL" id="LFZN01000219">
    <property type="protein sequence ID" value="KXS95365.1"/>
    <property type="molecule type" value="Genomic_DNA"/>
</dbReference>
<feature type="compositionally biased region" description="Basic residues" evidence="1">
    <location>
        <begin position="197"/>
        <end position="207"/>
    </location>
</feature>
<evidence type="ECO:0000256" key="1">
    <source>
        <dbReference type="SAM" id="MobiDB-lite"/>
    </source>
</evidence>
<feature type="compositionally biased region" description="Polar residues" evidence="1">
    <location>
        <begin position="30"/>
        <end position="43"/>
    </location>
</feature>
<reference evidence="2 3" key="1">
    <citation type="submission" date="2015-07" db="EMBL/GenBank/DDBJ databases">
        <title>Comparative genomics of the Sigatoka disease complex on banana suggests a link between parallel evolutionary changes in Pseudocercospora fijiensis and Pseudocercospora eumusae and increased virulence on the banana host.</title>
        <authorList>
            <person name="Chang T.-C."/>
            <person name="Salvucci A."/>
            <person name="Crous P.W."/>
            <person name="Stergiopoulos I."/>
        </authorList>
    </citation>
    <scope>NUCLEOTIDE SEQUENCE [LARGE SCALE GENOMIC DNA]</scope>
    <source>
        <strain evidence="2 3">CBS 114824</strain>
    </source>
</reference>
<dbReference type="EMBL" id="LFZN01000219">
    <property type="protein sequence ID" value="KXS95366.1"/>
    <property type="molecule type" value="Genomic_DNA"/>
</dbReference>
<proteinExistence type="predicted"/>
<feature type="region of interest" description="Disordered" evidence="1">
    <location>
        <begin position="153"/>
        <end position="291"/>
    </location>
</feature>
<feature type="compositionally biased region" description="Acidic residues" evidence="1">
    <location>
        <begin position="182"/>
        <end position="191"/>
    </location>
</feature>
<feature type="region of interest" description="Disordered" evidence="1">
    <location>
        <begin position="30"/>
        <end position="49"/>
    </location>
</feature>
<sequence length="291" mass="31631">MQVRSAKIDRAHWQYKSGLRPLLRPVPSSFRHTNQHKQSNNLGHFQPLPTTPNTNSLLSYLTFFNLTSSNMSAENTPAPSAATEATAPTTQIIFTEKEVKNMAAAMATLIYNNGSPEFDMEYFMKVGSFGIRKTAQNQWGDLKKKMKEVQPGVTIVLPTQKQKKEAGSTTTTPKKRTKKEADGEEGGEGAEEGTPAKKARTPSKKTKKGSDSEEAEAEAGDGSPKSKKKASPVKKAAGKKGAATAKSEPAVKEEEPEKEDTPVKDAETKEGAEKEKAPEDEIKEEAAHGEE</sequence>
<evidence type="ECO:0000313" key="2">
    <source>
        <dbReference type="EMBL" id="KXS95366.1"/>
    </source>
</evidence>
<feature type="compositionally biased region" description="Basic and acidic residues" evidence="1">
    <location>
        <begin position="249"/>
        <end position="291"/>
    </location>
</feature>